<dbReference type="PANTHER" id="PTHR43591:SF24">
    <property type="entry name" value="2-METHOXY-6-POLYPRENYL-1,4-BENZOQUINOL METHYLASE, MITOCHONDRIAL"/>
    <property type="match status" value="1"/>
</dbReference>
<dbReference type="Pfam" id="PF13649">
    <property type="entry name" value="Methyltransf_25"/>
    <property type="match status" value="1"/>
</dbReference>
<evidence type="ECO:0000259" key="2">
    <source>
        <dbReference type="Pfam" id="PF13649"/>
    </source>
</evidence>
<dbReference type="SUPFAM" id="SSF53335">
    <property type="entry name" value="S-adenosyl-L-methionine-dependent methyltransferases"/>
    <property type="match status" value="1"/>
</dbReference>
<dbReference type="Proteomes" id="UP000736335">
    <property type="component" value="Unassembled WGS sequence"/>
</dbReference>
<evidence type="ECO:0000313" key="4">
    <source>
        <dbReference type="Proteomes" id="UP000736335"/>
    </source>
</evidence>
<keyword evidence="4" id="KW-1185">Reference proteome</keyword>
<name>A0A9P6L8D9_9AGAM</name>
<organism evidence="3 4">
    <name type="scientific">Thelephora terrestris</name>
    <dbReference type="NCBI Taxonomy" id="56493"/>
    <lineage>
        <taxon>Eukaryota</taxon>
        <taxon>Fungi</taxon>
        <taxon>Dikarya</taxon>
        <taxon>Basidiomycota</taxon>
        <taxon>Agaricomycotina</taxon>
        <taxon>Agaricomycetes</taxon>
        <taxon>Thelephorales</taxon>
        <taxon>Thelephoraceae</taxon>
        <taxon>Thelephora</taxon>
    </lineage>
</organism>
<accession>A0A9P6L8D9</accession>
<dbReference type="AlphaFoldDB" id="A0A9P6L8D9"/>
<sequence length="615" mass="69331">MDYLFISNAFPGEVFSPSSPRPRSRSRQRSVASHMSSCPRSSLAQERFGARSAEGPGSKRMRGPKEDNFTIKHGSRHHSYDPEKAPYPLSYDKEYIGMDLLDHAFMWSIARTSSVDFRVPPKKVLELGCGPGHWVIDAAKEWPECEFVGFDLVNIQPSASYLDPSISKRIKWVHGNFLTKRLPFDEDEFDYVRVKFIAKGVPENKWTSLYEEIHRVLCPGGIMEAMEEDIRFPTLPKWFTAPLRAHAKRAEMIHLPDGSSRPSSPIPSSSKHLPHDHALLELLYYSVFETRFVNIRPTAICPAHASAIFRHVRSVPISIKLPPFAPPPPLIDASQCPPPVPPLPLDIVTKPDADRKSELPPLSSSVPTISTDPLDSPSSGSDSESIRTPPSDVDRAKGTPEPERQLQAAERTSEREGSGSFSELTPRDGPVLARMSKSFRAMAGASPKVHLSEVEDMFEYDISSLMAGLPGAETFLSAETLMAHLHRMVMGVLACKESMWEVLKDKLRHKKNEKELRQLGWEDEGGEVRERMKFEKMVEQYRDDMHHRVAHWRTLVKMGWELPPHGPMSRPEAIEEERLRQAMVDAQKLATEDDLQTPLRTFRIIIGIKGIDCEG</sequence>
<feature type="region of interest" description="Disordered" evidence="1">
    <location>
        <begin position="15"/>
        <end position="80"/>
    </location>
</feature>
<dbReference type="EMBL" id="WIUZ02000005">
    <property type="protein sequence ID" value="KAF9786659.1"/>
    <property type="molecule type" value="Genomic_DNA"/>
</dbReference>
<comment type="caution">
    <text evidence="3">The sequence shown here is derived from an EMBL/GenBank/DDBJ whole genome shotgun (WGS) entry which is preliminary data.</text>
</comment>
<dbReference type="CDD" id="cd02440">
    <property type="entry name" value="AdoMet_MTases"/>
    <property type="match status" value="1"/>
</dbReference>
<feature type="compositionally biased region" description="Pro residues" evidence="1">
    <location>
        <begin position="330"/>
        <end position="344"/>
    </location>
</feature>
<reference evidence="3" key="2">
    <citation type="submission" date="2020-11" db="EMBL/GenBank/DDBJ databases">
        <authorList>
            <consortium name="DOE Joint Genome Institute"/>
            <person name="Kuo A."/>
            <person name="Miyauchi S."/>
            <person name="Kiss E."/>
            <person name="Drula E."/>
            <person name="Kohler A."/>
            <person name="Sanchez-Garcia M."/>
            <person name="Andreopoulos B."/>
            <person name="Barry K.W."/>
            <person name="Bonito G."/>
            <person name="Buee M."/>
            <person name="Carver A."/>
            <person name="Chen C."/>
            <person name="Cichocki N."/>
            <person name="Clum A."/>
            <person name="Culley D."/>
            <person name="Crous P.W."/>
            <person name="Fauchery L."/>
            <person name="Girlanda M."/>
            <person name="Hayes R."/>
            <person name="Keri Z."/>
            <person name="Labutti K."/>
            <person name="Lipzen A."/>
            <person name="Lombard V."/>
            <person name="Magnuson J."/>
            <person name="Maillard F."/>
            <person name="Morin E."/>
            <person name="Murat C."/>
            <person name="Nolan M."/>
            <person name="Ohm R."/>
            <person name="Pangilinan J."/>
            <person name="Pereira M."/>
            <person name="Perotto S."/>
            <person name="Peter M."/>
            <person name="Riley R."/>
            <person name="Sitrit Y."/>
            <person name="Stielow B."/>
            <person name="Szollosi G."/>
            <person name="Zifcakova L."/>
            <person name="Stursova M."/>
            <person name="Spatafora J.W."/>
            <person name="Tedersoo L."/>
            <person name="Vaario L.-M."/>
            <person name="Yamada A."/>
            <person name="Yan M."/>
            <person name="Wang P."/>
            <person name="Xu J."/>
            <person name="Bruns T."/>
            <person name="Baldrian P."/>
            <person name="Vilgalys R."/>
            <person name="Henrissat B."/>
            <person name="Grigoriev I.V."/>
            <person name="Hibbett D."/>
            <person name="Nagy L.G."/>
            <person name="Martin F.M."/>
        </authorList>
    </citation>
    <scope>NUCLEOTIDE SEQUENCE</scope>
    <source>
        <strain evidence="3">UH-Tt-Lm1</strain>
    </source>
</reference>
<dbReference type="PANTHER" id="PTHR43591">
    <property type="entry name" value="METHYLTRANSFERASE"/>
    <property type="match status" value="1"/>
</dbReference>
<feature type="compositionally biased region" description="Polar residues" evidence="1">
    <location>
        <begin position="31"/>
        <end position="44"/>
    </location>
</feature>
<dbReference type="InterPro" id="IPR041698">
    <property type="entry name" value="Methyltransf_25"/>
</dbReference>
<evidence type="ECO:0000256" key="1">
    <source>
        <dbReference type="SAM" id="MobiDB-lite"/>
    </source>
</evidence>
<dbReference type="InterPro" id="IPR029063">
    <property type="entry name" value="SAM-dependent_MTases_sf"/>
</dbReference>
<dbReference type="GO" id="GO:0008168">
    <property type="term" value="F:methyltransferase activity"/>
    <property type="evidence" value="ECO:0007669"/>
    <property type="project" value="TreeGrafter"/>
</dbReference>
<reference evidence="3" key="1">
    <citation type="journal article" date="2020" name="Nat. Commun.">
        <title>Large-scale genome sequencing of mycorrhizal fungi provides insights into the early evolution of symbiotic traits.</title>
        <authorList>
            <person name="Miyauchi S."/>
            <person name="Kiss E."/>
            <person name="Kuo A."/>
            <person name="Drula E."/>
            <person name="Kohler A."/>
            <person name="Sanchez-Garcia M."/>
            <person name="Morin E."/>
            <person name="Andreopoulos B."/>
            <person name="Barry K.W."/>
            <person name="Bonito G."/>
            <person name="Buee M."/>
            <person name="Carver A."/>
            <person name="Chen C."/>
            <person name="Cichocki N."/>
            <person name="Clum A."/>
            <person name="Culley D."/>
            <person name="Crous P.W."/>
            <person name="Fauchery L."/>
            <person name="Girlanda M."/>
            <person name="Hayes R.D."/>
            <person name="Keri Z."/>
            <person name="LaButti K."/>
            <person name="Lipzen A."/>
            <person name="Lombard V."/>
            <person name="Magnuson J."/>
            <person name="Maillard F."/>
            <person name="Murat C."/>
            <person name="Nolan M."/>
            <person name="Ohm R.A."/>
            <person name="Pangilinan J."/>
            <person name="Pereira M.F."/>
            <person name="Perotto S."/>
            <person name="Peter M."/>
            <person name="Pfister S."/>
            <person name="Riley R."/>
            <person name="Sitrit Y."/>
            <person name="Stielow J.B."/>
            <person name="Szollosi G."/>
            <person name="Zifcakova L."/>
            <person name="Stursova M."/>
            <person name="Spatafora J.W."/>
            <person name="Tedersoo L."/>
            <person name="Vaario L.M."/>
            <person name="Yamada A."/>
            <person name="Yan M."/>
            <person name="Wang P."/>
            <person name="Xu J."/>
            <person name="Bruns T."/>
            <person name="Baldrian P."/>
            <person name="Vilgalys R."/>
            <person name="Dunand C."/>
            <person name="Henrissat B."/>
            <person name="Grigoriev I.V."/>
            <person name="Hibbett D."/>
            <person name="Nagy L.G."/>
            <person name="Martin F.M."/>
        </authorList>
    </citation>
    <scope>NUCLEOTIDE SEQUENCE</scope>
    <source>
        <strain evidence="3">UH-Tt-Lm1</strain>
    </source>
</reference>
<feature type="domain" description="Methyltransferase" evidence="2">
    <location>
        <begin position="124"/>
        <end position="221"/>
    </location>
</feature>
<dbReference type="Gene3D" id="3.40.50.150">
    <property type="entry name" value="Vaccinia Virus protein VP39"/>
    <property type="match status" value="1"/>
</dbReference>
<proteinExistence type="predicted"/>
<protein>
    <recommendedName>
        <fullName evidence="2">Methyltransferase domain-containing protein</fullName>
    </recommendedName>
</protein>
<feature type="region of interest" description="Disordered" evidence="1">
    <location>
        <begin position="330"/>
        <end position="429"/>
    </location>
</feature>
<evidence type="ECO:0000313" key="3">
    <source>
        <dbReference type="EMBL" id="KAF9786659.1"/>
    </source>
</evidence>
<gene>
    <name evidence="3" type="ORF">BJ322DRAFT_1051205</name>
</gene>
<dbReference type="OrthoDB" id="2013972at2759"/>
<feature type="compositionally biased region" description="Low complexity" evidence="1">
    <location>
        <begin position="370"/>
        <end position="383"/>
    </location>
</feature>
<feature type="compositionally biased region" description="Basic and acidic residues" evidence="1">
    <location>
        <begin position="392"/>
        <end position="404"/>
    </location>
</feature>
<feature type="compositionally biased region" description="Basic and acidic residues" evidence="1">
    <location>
        <begin position="349"/>
        <end position="358"/>
    </location>
</feature>